<gene>
    <name evidence="1" type="ORF">QYT958_LOCUS48821</name>
</gene>
<protein>
    <submittedName>
        <fullName evidence="1">Uncharacterized protein</fullName>
    </submittedName>
</protein>
<dbReference type="Proteomes" id="UP000663848">
    <property type="component" value="Unassembled WGS sequence"/>
</dbReference>
<reference evidence="1" key="1">
    <citation type="submission" date="2021-02" db="EMBL/GenBank/DDBJ databases">
        <authorList>
            <person name="Nowell W R."/>
        </authorList>
    </citation>
    <scope>NUCLEOTIDE SEQUENCE</scope>
</reference>
<evidence type="ECO:0000313" key="2">
    <source>
        <dbReference type="Proteomes" id="UP000663848"/>
    </source>
</evidence>
<evidence type="ECO:0000313" key="1">
    <source>
        <dbReference type="EMBL" id="CAF5154274.1"/>
    </source>
</evidence>
<organism evidence="1 2">
    <name type="scientific">Rotaria socialis</name>
    <dbReference type="NCBI Taxonomy" id="392032"/>
    <lineage>
        <taxon>Eukaryota</taxon>
        <taxon>Metazoa</taxon>
        <taxon>Spiralia</taxon>
        <taxon>Gnathifera</taxon>
        <taxon>Rotifera</taxon>
        <taxon>Eurotatoria</taxon>
        <taxon>Bdelloidea</taxon>
        <taxon>Philodinida</taxon>
        <taxon>Philodinidae</taxon>
        <taxon>Rotaria</taxon>
    </lineage>
</organism>
<feature type="non-terminal residue" evidence="1">
    <location>
        <position position="38"/>
    </location>
</feature>
<sequence>MTGTIDTTVKHDHLLQLRQFLEQIELEEYYTLIVEKLK</sequence>
<name>A0A822GIK8_9BILA</name>
<proteinExistence type="predicted"/>
<comment type="caution">
    <text evidence="1">The sequence shown here is derived from an EMBL/GenBank/DDBJ whole genome shotgun (WGS) entry which is preliminary data.</text>
</comment>
<dbReference type="AlphaFoldDB" id="A0A822GIK8"/>
<accession>A0A822GIK8</accession>
<dbReference type="EMBL" id="CAJOBR010102968">
    <property type="protein sequence ID" value="CAF5154274.1"/>
    <property type="molecule type" value="Genomic_DNA"/>
</dbReference>